<dbReference type="Proteomes" id="UP000299102">
    <property type="component" value="Unassembled WGS sequence"/>
</dbReference>
<name>A0A4C2A1P2_EUMVA</name>
<protein>
    <submittedName>
        <fullName evidence="1">Uncharacterized protein</fullName>
    </submittedName>
</protein>
<proteinExistence type="predicted"/>
<sequence length="171" mass="19746">MLRDNCTLMSTQLTGGIPALSSHKLGPDKTQNGHYLLNRRVSDPKLLKKTLFHCPKSQLIRERPCVGIRGREKLVIYPWYCFSRRDVRSLEPSKRRRTRRRVLFCISALMKTKLHCLADKLRILLGVFQIFKIGRAKPRFRTRVALYNIISTEMARRAPSRHVSVSSGEGT</sequence>
<accession>A0A4C2A1P2</accession>
<dbReference type="AlphaFoldDB" id="A0A4C2A1P2"/>
<keyword evidence="2" id="KW-1185">Reference proteome</keyword>
<reference evidence="1 2" key="1">
    <citation type="journal article" date="2019" name="Commun. Biol.">
        <title>The bagworm genome reveals a unique fibroin gene that provides high tensile strength.</title>
        <authorList>
            <person name="Kono N."/>
            <person name="Nakamura H."/>
            <person name="Ohtoshi R."/>
            <person name="Tomita M."/>
            <person name="Numata K."/>
            <person name="Arakawa K."/>
        </authorList>
    </citation>
    <scope>NUCLEOTIDE SEQUENCE [LARGE SCALE GENOMIC DNA]</scope>
</reference>
<evidence type="ECO:0000313" key="1">
    <source>
        <dbReference type="EMBL" id="GBP93113.1"/>
    </source>
</evidence>
<comment type="caution">
    <text evidence="1">The sequence shown here is derived from an EMBL/GenBank/DDBJ whole genome shotgun (WGS) entry which is preliminary data.</text>
</comment>
<gene>
    <name evidence="1" type="ORF">EVAR_68182_1</name>
</gene>
<evidence type="ECO:0000313" key="2">
    <source>
        <dbReference type="Proteomes" id="UP000299102"/>
    </source>
</evidence>
<organism evidence="1 2">
    <name type="scientific">Eumeta variegata</name>
    <name type="common">Bagworm moth</name>
    <name type="synonym">Eumeta japonica</name>
    <dbReference type="NCBI Taxonomy" id="151549"/>
    <lineage>
        <taxon>Eukaryota</taxon>
        <taxon>Metazoa</taxon>
        <taxon>Ecdysozoa</taxon>
        <taxon>Arthropoda</taxon>
        <taxon>Hexapoda</taxon>
        <taxon>Insecta</taxon>
        <taxon>Pterygota</taxon>
        <taxon>Neoptera</taxon>
        <taxon>Endopterygota</taxon>
        <taxon>Lepidoptera</taxon>
        <taxon>Glossata</taxon>
        <taxon>Ditrysia</taxon>
        <taxon>Tineoidea</taxon>
        <taxon>Psychidae</taxon>
        <taxon>Oiketicinae</taxon>
        <taxon>Eumeta</taxon>
    </lineage>
</organism>
<dbReference type="EMBL" id="BGZK01002338">
    <property type="protein sequence ID" value="GBP93113.1"/>
    <property type="molecule type" value="Genomic_DNA"/>
</dbReference>